<protein>
    <submittedName>
        <fullName evidence="1">Uncharacterized protein</fullName>
    </submittedName>
</protein>
<keyword evidence="2" id="KW-1185">Reference proteome</keyword>
<sequence length="356" mass="41656">MFLQFDQARERTEKELSQTILDREVVISRIAPENTRSELLSLHHRWADKLHKAILSYAHAANMAVVVRVLNLPRELRDTIYTHLWDVEKECDPNRDLIYWWDSFQEPWFEKDENLRGSPWPTTSETGLRPPHFIDQEFVGSKFATEALKRFKDTVGKDLRQIGEKNPVAECPLIDGTVRDFVKKDMFGLGITMEYLVRNLDLRVNFQCDVLSGDEYAESQKSDAEELAEGGEANCAPENYLAELDEGLSPWLVIRQEYYFSARSHRASILKLVARAYHGLRDKGFILKVQYYSQEAGLKVLFEDDVWGWTSEDWAANLQRKNTYRIQGQNRVQRYQANIWEDLREHLFQPRDARGH</sequence>
<reference evidence="1" key="1">
    <citation type="submission" date="2020-01" db="EMBL/GenBank/DDBJ databases">
        <authorList>
            <consortium name="DOE Joint Genome Institute"/>
            <person name="Haridas S."/>
            <person name="Albert R."/>
            <person name="Binder M."/>
            <person name="Bloem J."/>
            <person name="Labutti K."/>
            <person name="Salamov A."/>
            <person name="Andreopoulos B."/>
            <person name="Baker S.E."/>
            <person name="Barry K."/>
            <person name="Bills G."/>
            <person name="Bluhm B.H."/>
            <person name="Cannon C."/>
            <person name="Castanera R."/>
            <person name="Culley D.E."/>
            <person name="Daum C."/>
            <person name="Ezra D."/>
            <person name="Gonzalez J.B."/>
            <person name="Henrissat B."/>
            <person name="Kuo A."/>
            <person name="Liang C."/>
            <person name="Lipzen A."/>
            <person name="Lutzoni F."/>
            <person name="Magnuson J."/>
            <person name="Mondo S."/>
            <person name="Nolan M."/>
            <person name="Ohm R."/>
            <person name="Pangilinan J."/>
            <person name="Park H.-J."/>
            <person name="Ramirez L."/>
            <person name="Alfaro M."/>
            <person name="Sun H."/>
            <person name="Tritt A."/>
            <person name="Yoshinaga Y."/>
            <person name="Zwiers L.-H."/>
            <person name="Turgeon B.G."/>
            <person name="Goodwin S.B."/>
            <person name="Spatafora J.W."/>
            <person name="Crous P.W."/>
            <person name="Grigoriev I.V."/>
        </authorList>
    </citation>
    <scope>NUCLEOTIDE SEQUENCE</scope>
    <source>
        <strain evidence="1">P77</strain>
    </source>
</reference>
<gene>
    <name evidence="1" type="ORF">BDW02DRAFT_595387</name>
</gene>
<name>A0A6A5KN24_9PLEO</name>
<proteinExistence type="predicted"/>
<dbReference type="Proteomes" id="UP000800040">
    <property type="component" value="Unassembled WGS sequence"/>
</dbReference>
<dbReference type="EMBL" id="ML975260">
    <property type="protein sequence ID" value="KAF1837550.1"/>
    <property type="molecule type" value="Genomic_DNA"/>
</dbReference>
<evidence type="ECO:0000313" key="1">
    <source>
        <dbReference type="EMBL" id="KAF1837550.1"/>
    </source>
</evidence>
<dbReference type="OrthoDB" id="3795309at2759"/>
<dbReference type="AlphaFoldDB" id="A0A6A5KN24"/>
<organism evidence="1 2">
    <name type="scientific">Decorospora gaudefroyi</name>
    <dbReference type="NCBI Taxonomy" id="184978"/>
    <lineage>
        <taxon>Eukaryota</taxon>
        <taxon>Fungi</taxon>
        <taxon>Dikarya</taxon>
        <taxon>Ascomycota</taxon>
        <taxon>Pezizomycotina</taxon>
        <taxon>Dothideomycetes</taxon>
        <taxon>Pleosporomycetidae</taxon>
        <taxon>Pleosporales</taxon>
        <taxon>Pleosporineae</taxon>
        <taxon>Pleosporaceae</taxon>
        <taxon>Decorospora</taxon>
    </lineage>
</organism>
<accession>A0A6A5KN24</accession>
<evidence type="ECO:0000313" key="2">
    <source>
        <dbReference type="Proteomes" id="UP000800040"/>
    </source>
</evidence>